<accession>A0A1Z8AZ42</accession>
<dbReference type="RefSeq" id="WP_303686605.1">
    <property type="nucleotide sequence ID" value="NZ_CAJXYO010000017.1"/>
</dbReference>
<dbReference type="GO" id="GO:0050821">
    <property type="term" value="P:protein stabilization"/>
    <property type="evidence" value="ECO:0007669"/>
    <property type="project" value="TreeGrafter"/>
</dbReference>
<keyword evidence="3" id="KW-0175">Coiled coil</keyword>
<sequence length="297" mass="34473">MKNKILIFSIVAVLSFAFAKAQRGIRVAYIDMEYILESVPEYQEASKQLDQKMQKWKQEIDQMANEISQMKAALQNEKVLLTKELIEEKEEDIALKEEELADYQQKRFGAQGDFLLQKQQLIQPVQDQVFNEIQKIGNQKKYDYVVDSSEMAMLYSAERHDISDQVLRAIGRTGKQKSRERKQAEKDGAAERDEPYLSVVEAEEKEAKEQAKEDKKEEIQKAISERDAARNEAKRKRDSARAAKAAAYKERRDKLMAERKRKKDSIQAVREAARQKRIEELEAKKAAREKKNDPDGE</sequence>
<dbReference type="InterPro" id="IPR024930">
    <property type="entry name" value="Skp_dom_sf"/>
</dbReference>
<evidence type="ECO:0000256" key="5">
    <source>
        <dbReference type="SAM" id="SignalP"/>
    </source>
</evidence>
<dbReference type="Pfam" id="PF03938">
    <property type="entry name" value="OmpH"/>
    <property type="match status" value="1"/>
</dbReference>
<dbReference type="GO" id="GO:0051082">
    <property type="term" value="F:unfolded protein binding"/>
    <property type="evidence" value="ECO:0007669"/>
    <property type="project" value="InterPro"/>
</dbReference>
<feature type="signal peptide" evidence="5">
    <location>
        <begin position="1"/>
        <end position="21"/>
    </location>
</feature>
<dbReference type="PANTHER" id="PTHR35089">
    <property type="entry name" value="CHAPERONE PROTEIN SKP"/>
    <property type="match status" value="1"/>
</dbReference>
<name>A0A1Z8AZ42_9FLAO</name>
<dbReference type="SMART" id="SM00935">
    <property type="entry name" value="OmpH"/>
    <property type="match status" value="1"/>
</dbReference>
<dbReference type="GO" id="GO:0005829">
    <property type="term" value="C:cytosol"/>
    <property type="evidence" value="ECO:0007669"/>
    <property type="project" value="TreeGrafter"/>
</dbReference>
<dbReference type="EMBL" id="MAAX01000106">
    <property type="protein sequence ID" value="OUS15596.1"/>
    <property type="molecule type" value="Genomic_DNA"/>
</dbReference>
<reference evidence="7" key="1">
    <citation type="journal article" date="2017" name="Proc. Natl. Acad. Sci. U.S.A.">
        <title>Simulation of Deepwater Horizon oil plume reveals substrate specialization within a complex community of hydrocarbon-degraders.</title>
        <authorList>
            <person name="Hu P."/>
            <person name="Dubinsky E.A."/>
            <person name="Probst A.J."/>
            <person name="Wang J."/>
            <person name="Sieber C.M.K."/>
            <person name="Tom L.M."/>
            <person name="Gardinali P."/>
            <person name="Banfield J.F."/>
            <person name="Atlas R.M."/>
            <person name="Andersen G.L."/>
        </authorList>
    </citation>
    <scope>NUCLEOTIDE SEQUENCE [LARGE SCALE GENOMIC DNA]</scope>
</reference>
<dbReference type="InterPro" id="IPR005632">
    <property type="entry name" value="Chaperone_Skp"/>
</dbReference>
<organism evidence="6 7">
    <name type="scientific">Nonlabens dokdonensis</name>
    <dbReference type="NCBI Taxonomy" id="328515"/>
    <lineage>
        <taxon>Bacteria</taxon>
        <taxon>Pseudomonadati</taxon>
        <taxon>Bacteroidota</taxon>
        <taxon>Flavobacteriia</taxon>
        <taxon>Flavobacteriales</taxon>
        <taxon>Flavobacteriaceae</taxon>
        <taxon>Nonlabens</taxon>
    </lineage>
</organism>
<dbReference type="Gene3D" id="3.30.910.20">
    <property type="entry name" value="Skp domain"/>
    <property type="match status" value="1"/>
</dbReference>
<evidence type="ECO:0000256" key="1">
    <source>
        <dbReference type="ARBA" id="ARBA00009091"/>
    </source>
</evidence>
<dbReference type="SUPFAM" id="SSF111384">
    <property type="entry name" value="OmpH-like"/>
    <property type="match status" value="1"/>
</dbReference>
<keyword evidence="2 5" id="KW-0732">Signal</keyword>
<dbReference type="PANTHER" id="PTHR35089:SF1">
    <property type="entry name" value="CHAPERONE PROTEIN SKP"/>
    <property type="match status" value="1"/>
</dbReference>
<feature type="chain" id="PRO_5012984172" evidence="5">
    <location>
        <begin position="22"/>
        <end position="297"/>
    </location>
</feature>
<evidence type="ECO:0000256" key="2">
    <source>
        <dbReference type="ARBA" id="ARBA00022729"/>
    </source>
</evidence>
<protein>
    <submittedName>
        <fullName evidence="6">Uncharacterized protein</fullName>
    </submittedName>
</protein>
<dbReference type="Proteomes" id="UP000196102">
    <property type="component" value="Unassembled WGS sequence"/>
</dbReference>
<evidence type="ECO:0000256" key="4">
    <source>
        <dbReference type="SAM" id="MobiDB-lite"/>
    </source>
</evidence>
<feature type="compositionally biased region" description="Basic and acidic residues" evidence="4">
    <location>
        <begin position="247"/>
        <end position="258"/>
    </location>
</feature>
<evidence type="ECO:0000313" key="7">
    <source>
        <dbReference type="Proteomes" id="UP000196102"/>
    </source>
</evidence>
<proteinExistence type="inferred from homology"/>
<feature type="compositionally biased region" description="Basic and acidic residues" evidence="4">
    <location>
        <begin position="181"/>
        <end position="195"/>
    </location>
</feature>
<dbReference type="AlphaFoldDB" id="A0A1Z8AZ42"/>
<gene>
    <name evidence="6" type="ORF">A9Q93_06560</name>
</gene>
<feature type="region of interest" description="Disordered" evidence="4">
    <location>
        <begin position="171"/>
        <end position="274"/>
    </location>
</feature>
<comment type="caution">
    <text evidence="6">The sequence shown here is derived from an EMBL/GenBank/DDBJ whole genome shotgun (WGS) entry which is preliminary data.</text>
</comment>
<evidence type="ECO:0000313" key="6">
    <source>
        <dbReference type="EMBL" id="OUS15596.1"/>
    </source>
</evidence>
<comment type="similarity">
    <text evidence="1">Belongs to the Skp family.</text>
</comment>
<feature type="compositionally biased region" description="Basic and acidic residues" evidence="4">
    <location>
        <begin position="205"/>
        <end position="232"/>
    </location>
</feature>
<feature type="coiled-coil region" evidence="3">
    <location>
        <begin position="39"/>
        <end position="106"/>
    </location>
</feature>
<evidence type="ECO:0000256" key="3">
    <source>
        <dbReference type="SAM" id="Coils"/>
    </source>
</evidence>